<proteinExistence type="predicted"/>
<dbReference type="AlphaFoldDB" id="A0A1B0BLE0"/>
<reference evidence="2" key="1">
    <citation type="submission" date="2015-01" db="EMBL/GenBank/DDBJ databases">
        <authorList>
            <person name="Aksoy S."/>
            <person name="Warren W."/>
            <person name="Wilson R.K."/>
        </authorList>
    </citation>
    <scope>NUCLEOTIDE SEQUENCE [LARGE SCALE GENOMIC DNA]</scope>
    <source>
        <strain evidence="2">IAEA</strain>
    </source>
</reference>
<accession>A0A1B0BLE0</accession>
<evidence type="ECO:0000313" key="1">
    <source>
        <dbReference type="EnsemblMetazoa" id="GPPI033763-PA"/>
    </source>
</evidence>
<name>A0A1B0BLE0_9MUSC</name>
<reference evidence="1" key="2">
    <citation type="submission" date="2020-05" db="UniProtKB">
        <authorList>
            <consortium name="EnsemblMetazoa"/>
        </authorList>
    </citation>
    <scope>IDENTIFICATION</scope>
    <source>
        <strain evidence="1">IAEA</strain>
    </source>
</reference>
<sequence>MDFFGSTIKVMRKAMSIFFIDPSSLEAVINEANLAVYVRDINKANNHQKAVQRRREEALQVYDSHHHDET</sequence>
<organism evidence="1 2">
    <name type="scientific">Glossina palpalis gambiensis</name>
    <dbReference type="NCBI Taxonomy" id="67801"/>
    <lineage>
        <taxon>Eukaryota</taxon>
        <taxon>Metazoa</taxon>
        <taxon>Ecdysozoa</taxon>
        <taxon>Arthropoda</taxon>
        <taxon>Hexapoda</taxon>
        <taxon>Insecta</taxon>
        <taxon>Pterygota</taxon>
        <taxon>Neoptera</taxon>
        <taxon>Endopterygota</taxon>
        <taxon>Diptera</taxon>
        <taxon>Brachycera</taxon>
        <taxon>Muscomorpha</taxon>
        <taxon>Hippoboscoidea</taxon>
        <taxon>Glossinidae</taxon>
        <taxon>Glossina</taxon>
    </lineage>
</organism>
<dbReference type="EnsemblMetazoa" id="GPPI033763-RA">
    <property type="protein sequence ID" value="GPPI033763-PA"/>
    <property type="gene ID" value="GPPI033763"/>
</dbReference>
<dbReference type="EMBL" id="JXJN01016307">
    <property type="status" value="NOT_ANNOTATED_CDS"/>
    <property type="molecule type" value="Genomic_DNA"/>
</dbReference>
<evidence type="ECO:0000313" key="2">
    <source>
        <dbReference type="Proteomes" id="UP000092460"/>
    </source>
</evidence>
<keyword evidence="2" id="KW-1185">Reference proteome</keyword>
<protein>
    <submittedName>
        <fullName evidence="1">Uncharacterized protein</fullName>
    </submittedName>
</protein>
<dbReference type="Proteomes" id="UP000092460">
    <property type="component" value="Unassembled WGS sequence"/>
</dbReference>
<dbReference type="VEuPathDB" id="VectorBase:GPPI033763"/>